<protein>
    <submittedName>
        <fullName evidence="1">Uncharacterized protein</fullName>
    </submittedName>
</protein>
<name>A0A5N6SNC3_ASPPS</name>
<dbReference type="GeneID" id="43639379"/>
<keyword evidence="2" id="KW-1185">Reference proteome</keyword>
<dbReference type="RefSeq" id="XP_031911470.1">
    <property type="nucleotide sequence ID" value="XM_032055169.1"/>
</dbReference>
<proteinExistence type="predicted"/>
<reference evidence="1 2" key="1">
    <citation type="submission" date="2019-04" db="EMBL/GenBank/DDBJ databases">
        <title>Friends and foes A comparative genomics study of 23 Aspergillus species from section Flavi.</title>
        <authorList>
            <consortium name="DOE Joint Genome Institute"/>
            <person name="Kjaerbolling I."/>
            <person name="Vesth T."/>
            <person name="Frisvad J.C."/>
            <person name="Nybo J.L."/>
            <person name="Theobald S."/>
            <person name="Kildgaard S."/>
            <person name="Isbrandt T."/>
            <person name="Kuo A."/>
            <person name="Sato A."/>
            <person name="Lyhne E.K."/>
            <person name="Kogle M.E."/>
            <person name="Wiebenga A."/>
            <person name="Kun R.S."/>
            <person name="Lubbers R.J."/>
            <person name="Makela M.R."/>
            <person name="Barry K."/>
            <person name="Chovatia M."/>
            <person name="Clum A."/>
            <person name="Daum C."/>
            <person name="Haridas S."/>
            <person name="He G."/>
            <person name="LaButti K."/>
            <person name="Lipzen A."/>
            <person name="Mondo S."/>
            <person name="Riley R."/>
            <person name="Salamov A."/>
            <person name="Simmons B.A."/>
            <person name="Magnuson J.K."/>
            <person name="Henrissat B."/>
            <person name="Mortensen U.H."/>
            <person name="Larsen T.O."/>
            <person name="Devries R.P."/>
            <person name="Grigoriev I.V."/>
            <person name="Machida M."/>
            <person name="Baker S.E."/>
            <person name="Andersen M.R."/>
        </authorList>
    </citation>
    <scope>NUCLEOTIDE SEQUENCE [LARGE SCALE GENOMIC DNA]</scope>
    <source>
        <strain evidence="1 2">CBS 117625</strain>
    </source>
</reference>
<dbReference type="EMBL" id="ML743594">
    <property type="protein sequence ID" value="KAE8135407.1"/>
    <property type="molecule type" value="Genomic_DNA"/>
</dbReference>
<evidence type="ECO:0000313" key="2">
    <source>
        <dbReference type="Proteomes" id="UP000325672"/>
    </source>
</evidence>
<organism evidence="1 2">
    <name type="scientific">Aspergillus pseudotamarii</name>
    <dbReference type="NCBI Taxonomy" id="132259"/>
    <lineage>
        <taxon>Eukaryota</taxon>
        <taxon>Fungi</taxon>
        <taxon>Dikarya</taxon>
        <taxon>Ascomycota</taxon>
        <taxon>Pezizomycotina</taxon>
        <taxon>Eurotiomycetes</taxon>
        <taxon>Eurotiomycetidae</taxon>
        <taxon>Eurotiales</taxon>
        <taxon>Aspergillaceae</taxon>
        <taxon>Aspergillus</taxon>
        <taxon>Aspergillus subgen. Circumdati</taxon>
    </lineage>
</organism>
<evidence type="ECO:0000313" key="1">
    <source>
        <dbReference type="EMBL" id="KAE8135407.1"/>
    </source>
</evidence>
<dbReference type="AlphaFoldDB" id="A0A5N6SNC3"/>
<dbReference type="Proteomes" id="UP000325672">
    <property type="component" value="Unassembled WGS sequence"/>
</dbReference>
<accession>A0A5N6SNC3</accession>
<sequence length="53" mass="5936">MQSSSAMIVPRASKDKLRYHLGLVGRIVQGTLAHYTPRYLTIMGKVWGMLFGV</sequence>
<gene>
    <name evidence="1" type="ORF">BDV38DRAFT_252720</name>
</gene>